<dbReference type="AlphaFoldDB" id="A0A345DAG2"/>
<sequence>MDTVNAVSSDFKVRDGTRLTLTHFVWDEAVCKADGEAERGDVLPPLLLVHGYGEHMGRYAECVVTLQRMGFDVWGYDARGHGLSDGDRGVMHRDDAFIDDFVELFEWVKRVTGRAPVVIGHSMGGLVVALAVTQKHVKPAALVLSSPALRVHMGLFQKALLKVGLCLFPDRALTPPAVNPIYLSHDAKVVLQYQTDPLVHRRISPRMAKFICTSGDQVRAHVEAFDMPTLLMYAGSDHVVDASGSDALATLLKAQHANRGAPIDARALTIHCYRNAYHEIFNESEPERTRILADLTGWLTNLIKKT</sequence>
<evidence type="ECO:0000313" key="2">
    <source>
        <dbReference type="EMBL" id="AXF85350.1"/>
    </source>
</evidence>
<dbReference type="Proteomes" id="UP000252182">
    <property type="component" value="Chromosome"/>
</dbReference>
<dbReference type="Gene3D" id="3.40.50.1820">
    <property type="entry name" value="alpha/beta hydrolase"/>
    <property type="match status" value="1"/>
</dbReference>
<dbReference type="InterPro" id="IPR022742">
    <property type="entry name" value="Hydrolase_4"/>
</dbReference>
<dbReference type="RefSeq" id="WP_157964333.1">
    <property type="nucleotide sequence ID" value="NZ_CP031124.1"/>
</dbReference>
<organism evidence="2 3">
    <name type="scientific">Ephemeroptericola cinctiostellae</name>
    <dbReference type="NCBI Taxonomy" id="2268024"/>
    <lineage>
        <taxon>Bacteria</taxon>
        <taxon>Pseudomonadati</taxon>
        <taxon>Pseudomonadota</taxon>
        <taxon>Betaproteobacteria</taxon>
        <taxon>Burkholderiales</taxon>
        <taxon>Burkholderiaceae</taxon>
        <taxon>Ephemeroptericola</taxon>
    </lineage>
</organism>
<dbReference type="EC" id="3.1.1.23" evidence="2"/>
<dbReference type="PANTHER" id="PTHR11614">
    <property type="entry name" value="PHOSPHOLIPASE-RELATED"/>
    <property type="match status" value="1"/>
</dbReference>
<name>A0A345DAG2_9BURK</name>
<dbReference type="SUPFAM" id="SSF53474">
    <property type="entry name" value="alpha/beta-Hydrolases"/>
    <property type="match status" value="1"/>
</dbReference>
<dbReference type="InterPro" id="IPR029058">
    <property type="entry name" value="AB_hydrolase_fold"/>
</dbReference>
<dbReference type="InterPro" id="IPR051044">
    <property type="entry name" value="MAG_DAG_Lipase"/>
</dbReference>
<protein>
    <submittedName>
        <fullName evidence="2">Monoacylglycerol lipase</fullName>
        <ecNumber evidence="2">3.1.1.23</ecNumber>
    </submittedName>
</protein>
<dbReference type="OrthoDB" id="9806902at2"/>
<dbReference type="EMBL" id="CP031124">
    <property type="protein sequence ID" value="AXF85350.1"/>
    <property type="molecule type" value="Genomic_DNA"/>
</dbReference>
<feature type="domain" description="Serine aminopeptidase S33" evidence="1">
    <location>
        <begin position="46"/>
        <end position="285"/>
    </location>
</feature>
<keyword evidence="3" id="KW-1185">Reference proteome</keyword>
<dbReference type="KEGG" id="hyf:DTO96_101080"/>
<evidence type="ECO:0000313" key="3">
    <source>
        <dbReference type="Proteomes" id="UP000252182"/>
    </source>
</evidence>
<accession>A0A345DAG2</accession>
<dbReference type="Pfam" id="PF12146">
    <property type="entry name" value="Hydrolase_4"/>
    <property type="match status" value="1"/>
</dbReference>
<keyword evidence="2" id="KW-0378">Hydrolase</keyword>
<dbReference type="GO" id="GO:0047372">
    <property type="term" value="F:monoacylglycerol lipase activity"/>
    <property type="evidence" value="ECO:0007669"/>
    <property type="project" value="UniProtKB-EC"/>
</dbReference>
<proteinExistence type="predicted"/>
<reference evidence="3" key="1">
    <citation type="submission" date="2018-07" db="EMBL/GenBank/DDBJ databases">
        <authorList>
            <person name="Kim H."/>
        </authorList>
    </citation>
    <scope>NUCLEOTIDE SEQUENCE [LARGE SCALE GENOMIC DNA]</scope>
    <source>
        <strain evidence="3">F02</strain>
    </source>
</reference>
<evidence type="ECO:0000259" key="1">
    <source>
        <dbReference type="Pfam" id="PF12146"/>
    </source>
</evidence>
<gene>
    <name evidence="2" type="ORF">DTO96_101080</name>
</gene>